<sequence length="114" mass="13402">MPYITYTFTADCFPLKIEKSTLIKFYNKYIYKYVSLFFINQFNTELDLTPLFITSSLINKSSTYRLIDYMYTILNKNDVFGLNSSIKKKILNIKISSTMYGKELTKYITARTCA</sequence>
<proteinExistence type="predicted"/>
<reference evidence="2" key="1">
    <citation type="submission" date="2021-02" db="EMBL/GenBank/DDBJ databases">
        <authorList>
            <person name="Nowell W R."/>
        </authorList>
    </citation>
    <scope>NUCLEOTIDE SEQUENCE</scope>
</reference>
<protein>
    <recommendedName>
        <fullName evidence="1">DNA-dependent protein kinase catalytic subunit CC3 domain-containing protein</fullName>
    </recommendedName>
</protein>
<evidence type="ECO:0000259" key="1">
    <source>
        <dbReference type="Pfam" id="PF08163"/>
    </source>
</evidence>
<dbReference type="AlphaFoldDB" id="A0A818LFA0"/>
<dbReference type="Proteomes" id="UP000663844">
    <property type="component" value="Unassembled WGS sequence"/>
</dbReference>
<gene>
    <name evidence="2" type="ORF">OXD698_LOCUS5030</name>
</gene>
<name>A0A818LFA0_9BILA</name>
<dbReference type="EMBL" id="CAJOAZ010000198">
    <property type="protein sequence ID" value="CAF3573435.1"/>
    <property type="molecule type" value="Genomic_DNA"/>
</dbReference>
<evidence type="ECO:0000313" key="3">
    <source>
        <dbReference type="Proteomes" id="UP000663844"/>
    </source>
</evidence>
<dbReference type="InterPro" id="IPR012582">
    <property type="entry name" value="DNAPKcs_CC3"/>
</dbReference>
<comment type="caution">
    <text evidence="2">The sequence shown here is derived from an EMBL/GenBank/DDBJ whole genome shotgun (WGS) entry which is preliminary data.</text>
</comment>
<organism evidence="2 3">
    <name type="scientific">Adineta steineri</name>
    <dbReference type="NCBI Taxonomy" id="433720"/>
    <lineage>
        <taxon>Eukaryota</taxon>
        <taxon>Metazoa</taxon>
        <taxon>Spiralia</taxon>
        <taxon>Gnathifera</taxon>
        <taxon>Rotifera</taxon>
        <taxon>Eurotatoria</taxon>
        <taxon>Bdelloidea</taxon>
        <taxon>Adinetida</taxon>
        <taxon>Adinetidae</taxon>
        <taxon>Adineta</taxon>
    </lineage>
</organism>
<dbReference type="Pfam" id="PF08163">
    <property type="entry name" value="DNAPKcs_CC3"/>
    <property type="match status" value="1"/>
</dbReference>
<dbReference type="GO" id="GO:0006303">
    <property type="term" value="P:double-strand break repair via nonhomologous end joining"/>
    <property type="evidence" value="ECO:0007669"/>
    <property type="project" value="InterPro"/>
</dbReference>
<feature type="domain" description="DNA-dependent protein kinase catalytic subunit CC3" evidence="1">
    <location>
        <begin position="18"/>
        <end position="111"/>
    </location>
</feature>
<evidence type="ECO:0000313" key="2">
    <source>
        <dbReference type="EMBL" id="CAF3573435.1"/>
    </source>
</evidence>
<accession>A0A818LFA0</accession>
<dbReference type="GO" id="GO:0005634">
    <property type="term" value="C:nucleus"/>
    <property type="evidence" value="ECO:0007669"/>
    <property type="project" value="InterPro"/>
</dbReference>